<evidence type="ECO:0000313" key="3">
    <source>
        <dbReference type="EMBL" id="RIV71555.1"/>
    </source>
</evidence>
<proteinExistence type="predicted"/>
<dbReference type="GO" id="GO:0000156">
    <property type="term" value="F:phosphorelay response regulator activity"/>
    <property type="evidence" value="ECO:0007669"/>
    <property type="project" value="InterPro"/>
</dbReference>
<dbReference type="GO" id="GO:0003677">
    <property type="term" value="F:DNA binding"/>
    <property type="evidence" value="ECO:0007669"/>
    <property type="project" value="UniProtKB-KW"/>
</dbReference>
<dbReference type="PROSITE" id="PS50110">
    <property type="entry name" value="RESPONSE_REGULATORY"/>
    <property type="match status" value="1"/>
</dbReference>
<dbReference type="InterPro" id="IPR007492">
    <property type="entry name" value="LytTR_DNA-bd_dom"/>
</dbReference>
<dbReference type="EMBL" id="VNWL01000016">
    <property type="protein sequence ID" value="TXK03120.1"/>
    <property type="molecule type" value="Genomic_DNA"/>
</dbReference>
<evidence type="ECO:0000313" key="4">
    <source>
        <dbReference type="EMBL" id="TXK03120.1"/>
    </source>
</evidence>
<name>A0A418N8H2_9FLAO</name>
<dbReference type="InterPro" id="IPR046947">
    <property type="entry name" value="LytR-like"/>
</dbReference>
<dbReference type="Gene3D" id="3.40.50.2300">
    <property type="match status" value="1"/>
</dbReference>
<dbReference type="InterPro" id="IPR011006">
    <property type="entry name" value="CheY-like_superfamily"/>
</dbReference>
<dbReference type="Pfam" id="PF04397">
    <property type="entry name" value="LytTR"/>
    <property type="match status" value="1"/>
</dbReference>
<dbReference type="Proteomes" id="UP000284189">
    <property type="component" value="Unassembled WGS sequence"/>
</dbReference>
<feature type="domain" description="Response regulatory" evidence="2">
    <location>
        <begin position="5"/>
        <end position="118"/>
    </location>
</feature>
<dbReference type="Pfam" id="PF00072">
    <property type="entry name" value="Response_reg"/>
    <property type="match status" value="1"/>
</dbReference>
<dbReference type="RefSeq" id="WP_119639725.1">
    <property type="nucleotide sequence ID" value="NZ_QXFJ01000017.1"/>
</dbReference>
<keyword evidence="1" id="KW-0597">Phosphoprotein</keyword>
<evidence type="ECO:0000259" key="2">
    <source>
        <dbReference type="PROSITE" id="PS50110"/>
    </source>
</evidence>
<reference evidence="3 5" key="1">
    <citation type="submission" date="2018-08" db="EMBL/GenBank/DDBJ databases">
        <title>Proposal of Muricauda 72 sp.nov. and Muricauda NH166 sp.nov., isolated from seawater.</title>
        <authorList>
            <person name="Cheng H."/>
            <person name="Wu Y.-H."/>
            <person name="Guo L.-L."/>
            <person name="Xu X.-W."/>
        </authorList>
    </citation>
    <scope>NUCLEOTIDE SEQUENCE [LARGE SCALE GENOMIC DNA]</scope>
    <source>
        <strain evidence="3 5">NH166</strain>
    </source>
</reference>
<keyword evidence="6" id="KW-1185">Reference proteome</keyword>
<dbReference type="PANTHER" id="PTHR37299:SF1">
    <property type="entry name" value="STAGE 0 SPORULATION PROTEIN A HOMOLOG"/>
    <property type="match status" value="1"/>
</dbReference>
<protein>
    <submittedName>
        <fullName evidence="3">DNA-binding response regulator</fullName>
    </submittedName>
    <submittedName>
        <fullName evidence="4">Response regulator transcription factor</fullName>
    </submittedName>
</protein>
<sequence length="248" mass="28550">MTKYAVVVVDDEGPSLRRVVKMINEHPMLELMGTSMSMKGAIQTVNEIKPDILLIDIQLKDGDAFGVIKGIKGHFFGSIIFITAYDHFALKAFDVGVMDYLLKPFNAERFNKALTKATSMDEERYHQILDSYNPSRFTEPDILIVPEGVKKYFLKRDTIQYICSEGYYANFIMEGEKKVLRISLKKLEKVLPDNFIRINKSTILNYHNIKELVNNISLTKIIMKDGNEFHVSDGYKEAFEKACDHFMR</sequence>
<dbReference type="AlphaFoldDB" id="A0A418N8H2"/>
<evidence type="ECO:0000256" key="1">
    <source>
        <dbReference type="PROSITE-ProRule" id="PRU00169"/>
    </source>
</evidence>
<gene>
    <name evidence="3" type="ORF">D2U88_07255</name>
    <name evidence="4" type="ORF">FQ019_07200</name>
</gene>
<reference evidence="4 6" key="2">
    <citation type="submission" date="2019-07" db="EMBL/GenBank/DDBJ databases">
        <title>Draft genome of two Muricauda strains isolated from deep sea.</title>
        <authorList>
            <person name="Sun C."/>
        </authorList>
    </citation>
    <scope>NUCLEOTIDE SEQUENCE [LARGE SCALE GENOMIC DNA]</scope>
    <source>
        <strain evidence="4 6">NH166</strain>
    </source>
</reference>
<dbReference type="Gene3D" id="2.40.50.1020">
    <property type="entry name" value="LytTr DNA-binding domain"/>
    <property type="match status" value="1"/>
</dbReference>
<evidence type="ECO:0000313" key="5">
    <source>
        <dbReference type="Proteomes" id="UP000284189"/>
    </source>
</evidence>
<accession>A0A418N8H2</accession>
<dbReference type="SUPFAM" id="SSF52172">
    <property type="entry name" value="CheY-like"/>
    <property type="match status" value="1"/>
</dbReference>
<comment type="caution">
    <text evidence="3">The sequence shown here is derived from an EMBL/GenBank/DDBJ whole genome shotgun (WGS) entry which is preliminary data.</text>
</comment>
<dbReference type="OrthoDB" id="2168082at2"/>
<feature type="modified residue" description="4-aspartylphosphate" evidence="1">
    <location>
        <position position="56"/>
    </location>
</feature>
<keyword evidence="3" id="KW-0238">DNA-binding</keyword>
<organism evidence="3 5">
    <name type="scientific">Flagellimonas aequoris</name>
    <dbReference type="NCBI Taxonomy" id="2306997"/>
    <lineage>
        <taxon>Bacteria</taxon>
        <taxon>Pseudomonadati</taxon>
        <taxon>Bacteroidota</taxon>
        <taxon>Flavobacteriia</taxon>
        <taxon>Flavobacteriales</taxon>
        <taxon>Flavobacteriaceae</taxon>
        <taxon>Flagellimonas</taxon>
    </lineage>
</organism>
<dbReference type="SMART" id="SM00448">
    <property type="entry name" value="REC"/>
    <property type="match status" value="1"/>
</dbReference>
<dbReference type="SMART" id="SM00850">
    <property type="entry name" value="LytTR"/>
    <property type="match status" value="1"/>
</dbReference>
<dbReference type="Proteomes" id="UP000321528">
    <property type="component" value="Unassembled WGS sequence"/>
</dbReference>
<evidence type="ECO:0000313" key="6">
    <source>
        <dbReference type="Proteomes" id="UP000321528"/>
    </source>
</evidence>
<dbReference type="InterPro" id="IPR001789">
    <property type="entry name" value="Sig_transdc_resp-reg_receiver"/>
</dbReference>
<dbReference type="EMBL" id="QXFJ01000017">
    <property type="protein sequence ID" value="RIV71555.1"/>
    <property type="molecule type" value="Genomic_DNA"/>
</dbReference>
<dbReference type="PANTHER" id="PTHR37299">
    <property type="entry name" value="TRANSCRIPTIONAL REGULATOR-RELATED"/>
    <property type="match status" value="1"/>
</dbReference>